<gene>
    <name evidence="1" type="ORF">HXL68_11335</name>
</gene>
<dbReference type="AlphaFoldDB" id="A0A930BT68"/>
<evidence type="ECO:0000313" key="2">
    <source>
        <dbReference type="Proteomes" id="UP000718593"/>
    </source>
</evidence>
<name>A0A930BT68_9RHOO</name>
<proteinExistence type="predicted"/>
<sequence>MHGQYDISGNKPVTDIAQVQSGQGTMVKGERDWEGEITGVPAAGTTFTKLRIGMSRQQAIDLAGQPTDQGAYITGKAWIPFYFGSDRARWEMAYKGKGRLIFSQNAGFGTDFYLTWVIHNEKDTGYR</sequence>
<dbReference type="EMBL" id="JABZMI010000241">
    <property type="protein sequence ID" value="MBF1165619.1"/>
    <property type="molecule type" value="Genomic_DNA"/>
</dbReference>
<evidence type="ECO:0000313" key="1">
    <source>
        <dbReference type="EMBL" id="MBF1165619.1"/>
    </source>
</evidence>
<reference evidence="1" key="1">
    <citation type="submission" date="2020-04" db="EMBL/GenBank/DDBJ databases">
        <title>Deep metagenomics examines the oral microbiome during advanced dental caries in children, revealing novel taxa and co-occurrences with host molecules.</title>
        <authorList>
            <person name="Baker J.L."/>
            <person name="Morton J.T."/>
            <person name="Dinis M."/>
            <person name="Alvarez R."/>
            <person name="Tran N.C."/>
            <person name="Knight R."/>
            <person name="Edlund A."/>
        </authorList>
    </citation>
    <scope>NUCLEOTIDE SEQUENCE</scope>
    <source>
        <strain evidence="1">JCVI_32_bin.24</strain>
    </source>
</reference>
<protein>
    <submittedName>
        <fullName evidence="1">Uncharacterized protein</fullName>
    </submittedName>
</protein>
<accession>A0A930BT68</accession>
<comment type="caution">
    <text evidence="1">The sequence shown here is derived from an EMBL/GenBank/DDBJ whole genome shotgun (WGS) entry which is preliminary data.</text>
</comment>
<organism evidence="1 2">
    <name type="scientific">Dechloromonas agitata</name>
    <dbReference type="NCBI Taxonomy" id="73030"/>
    <lineage>
        <taxon>Bacteria</taxon>
        <taxon>Pseudomonadati</taxon>
        <taxon>Pseudomonadota</taxon>
        <taxon>Betaproteobacteria</taxon>
        <taxon>Rhodocyclales</taxon>
        <taxon>Azonexaceae</taxon>
        <taxon>Dechloromonas</taxon>
    </lineage>
</organism>
<dbReference type="Proteomes" id="UP000718593">
    <property type="component" value="Unassembled WGS sequence"/>
</dbReference>